<dbReference type="Pfam" id="PF05130">
    <property type="entry name" value="FlgN"/>
    <property type="match status" value="1"/>
</dbReference>
<reference evidence="5 6" key="1">
    <citation type="submission" date="2022-12" db="EMBL/GenBank/DDBJ databases">
        <title>Polyphasic characterization of Geotalea uranireducens NIT-SL11 newly isolated from a complex of sewage sludge and microbially reduced graphene oxide.</title>
        <authorList>
            <person name="Xie L."/>
            <person name="Yoshida N."/>
            <person name="Meng L."/>
        </authorList>
    </citation>
    <scope>NUCLEOTIDE SEQUENCE [LARGE SCALE GENOMIC DNA]</scope>
    <source>
        <strain evidence="5 6">NIT-SL11</strain>
    </source>
</reference>
<gene>
    <name evidence="5" type="primary">flgN</name>
    <name evidence="5" type="ORF">GURASL_33610</name>
</gene>
<proteinExistence type="inferred from homology"/>
<evidence type="ECO:0000256" key="3">
    <source>
        <dbReference type="ARBA" id="ARBA00022795"/>
    </source>
</evidence>
<accession>A0ABN6VVN0</accession>
<keyword evidence="5" id="KW-0966">Cell projection</keyword>
<keyword evidence="6" id="KW-1185">Reference proteome</keyword>
<protein>
    <submittedName>
        <fullName evidence="5">Flagellar biogenesis chaperone FlgN</fullName>
    </submittedName>
</protein>
<comment type="function">
    <text evidence="1">Required for the efficient initiation of filament assembly.</text>
</comment>
<dbReference type="EMBL" id="AP027151">
    <property type="protein sequence ID" value="BDV44438.1"/>
    <property type="molecule type" value="Genomic_DNA"/>
</dbReference>
<evidence type="ECO:0000256" key="4">
    <source>
        <dbReference type="SAM" id="Coils"/>
    </source>
</evidence>
<organism evidence="5 6">
    <name type="scientific">Geotalea uraniireducens</name>
    <dbReference type="NCBI Taxonomy" id="351604"/>
    <lineage>
        <taxon>Bacteria</taxon>
        <taxon>Pseudomonadati</taxon>
        <taxon>Thermodesulfobacteriota</taxon>
        <taxon>Desulfuromonadia</taxon>
        <taxon>Geobacterales</taxon>
        <taxon>Geobacteraceae</taxon>
        <taxon>Geotalea</taxon>
    </lineage>
</organism>
<sequence>MREETTKLMEILNAREASMKELLRLLGEERQNIVSCDMERLQVTTDSKVQLAEQMETLDRACRKLLAGEGEKLSLRGTVSLSPLIAQSAEPAASELKDLQQRLSSLSLEVRRLLDENKRLLDSSLSTVGRSLTFFRSRLTVAETYGGSGHMVERPMNSSFLRKEI</sequence>
<keyword evidence="4" id="KW-0175">Coiled coil</keyword>
<dbReference type="Gene3D" id="1.20.58.300">
    <property type="entry name" value="FlgN-like"/>
    <property type="match status" value="1"/>
</dbReference>
<comment type="similarity">
    <text evidence="2">Belongs to the FlgN family.</text>
</comment>
<evidence type="ECO:0000313" key="6">
    <source>
        <dbReference type="Proteomes" id="UP001317705"/>
    </source>
</evidence>
<keyword evidence="5" id="KW-0969">Cilium</keyword>
<dbReference type="InterPro" id="IPR036679">
    <property type="entry name" value="FlgN-like_sf"/>
</dbReference>
<evidence type="ECO:0000256" key="1">
    <source>
        <dbReference type="ARBA" id="ARBA00002397"/>
    </source>
</evidence>
<evidence type="ECO:0000313" key="5">
    <source>
        <dbReference type="EMBL" id="BDV44438.1"/>
    </source>
</evidence>
<dbReference type="Proteomes" id="UP001317705">
    <property type="component" value="Chromosome"/>
</dbReference>
<dbReference type="InterPro" id="IPR007809">
    <property type="entry name" value="FlgN-like"/>
</dbReference>
<dbReference type="SUPFAM" id="SSF140566">
    <property type="entry name" value="FlgN-like"/>
    <property type="match status" value="1"/>
</dbReference>
<name>A0ABN6VVN0_9BACT</name>
<feature type="coiled-coil region" evidence="4">
    <location>
        <begin position="96"/>
        <end position="123"/>
    </location>
</feature>
<dbReference type="RefSeq" id="WP_282000538.1">
    <property type="nucleotide sequence ID" value="NZ_AP027151.1"/>
</dbReference>
<evidence type="ECO:0000256" key="2">
    <source>
        <dbReference type="ARBA" id="ARBA00007703"/>
    </source>
</evidence>
<keyword evidence="3" id="KW-1005">Bacterial flagellum biogenesis</keyword>
<keyword evidence="5" id="KW-0282">Flagellum</keyword>